<dbReference type="InterPro" id="IPR000152">
    <property type="entry name" value="EGF-type_Asp/Asn_hydroxyl_site"/>
</dbReference>
<feature type="domain" description="EGF-like" evidence="16">
    <location>
        <begin position="481"/>
        <end position="512"/>
    </location>
</feature>
<dbReference type="SMART" id="SM00181">
    <property type="entry name" value="EGF"/>
    <property type="match status" value="27"/>
</dbReference>
<evidence type="ECO:0000256" key="13">
    <source>
        <dbReference type="SAM" id="Phobius"/>
    </source>
</evidence>
<feature type="disulfide bond" evidence="12">
    <location>
        <begin position="320"/>
        <end position="329"/>
    </location>
</feature>
<dbReference type="CDD" id="cd00110">
    <property type="entry name" value="LamG"/>
    <property type="match status" value="2"/>
</dbReference>
<feature type="domain" description="EGF-like" evidence="16">
    <location>
        <begin position="1123"/>
        <end position="1159"/>
    </location>
</feature>
<dbReference type="FunFam" id="2.10.25.10:FF:000575">
    <property type="entry name" value="Crumbs, isoform C"/>
    <property type="match status" value="1"/>
</dbReference>
<keyword evidence="5 14" id="KW-0732">Signal</keyword>
<dbReference type="FunFam" id="2.60.120.200:FF:000143">
    <property type="entry name" value="Crumbs, isoform D"/>
    <property type="match status" value="1"/>
</dbReference>
<dbReference type="GO" id="GO:0051240">
    <property type="term" value="P:positive regulation of multicellular organismal process"/>
    <property type="evidence" value="ECO:0007669"/>
    <property type="project" value="UniProtKB-ARBA"/>
</dbReference>
<dbReference type="PANTHER" id="PTHR12916:SF4">
    <property type="entry name" value="UNINFLATABLE, ISOFORM C"/>
    <property type="match status" value="1"/>
</dbReference>
<dbReference type="PROSITE" id="PS00010">
    <property type="entry name" value="ASX_HYDROXYL"/>
    <property type="match status" value="16"/>
</dbReference>
<dbReference type="FunFam" id="2.10.25.10:FF:000003">
    <property type="entry name" value="fibrillin-1 isoform X1"/>
    <property type="match status" value="1"/>
</dbReference>
<feature type="disulfide bond" evidence="12">
    <location>
        <begin position="1953"/>
        <end position="1962"/>
    </location>
</feature>
<feature type="domain" description="EGF-like" evidence="16">
    <location>
        <begin position="1844"/>
        <end position="1881"/>
    </location>
</feature>
<feature type="disulfide bond" evidence="12">
    <location>
        <begin position="1832"/>
        <end position="1841"/>
    </location>
</feature>
<feature type="disulfide bond" evidence="12">
    <location>
        <begin position="665"/>
        <end position="674"/>
    </location>
</feature>
<dbReference type="FunFam" id="2.10.25.10:FF:000208">
    <property type="entry name" value="Crumbs 2, cell polarity complex component"/>
    <property type="match status" value="1"/>
</dbReference>
<feature type="disulfide bond" evidence="12">
    <location>
        <begin position="277"/>
        <end position="286"/>
    </location>
</feature>
<evidence type="ECO:0000256" key="8">
    <source>
        <dbReference type="ARBA" id="ARBA00022989"/>
    </source>
</evidence>
<feature type="disulfide bond" evidence="12">
    <location>
        <begin position="397"/>
        <end position="406"/>
    </location>
</feature>
<dbReference type="InterPro" id="IPR018097">
    <property type="entry name" value="EGF_Ca-bd_CS"/>
</dbReference>
<feature type="domain" description="EGF-like" evidence="16">
    <location>
        <begin position="1766"/>
        <end position="1804"/>
    </location>
</feature>
<evidence type="ECO:0000256" key="14">
    <source>
        <dbReference type="SAM" id="SignalP"/>
    </source>
</evidence>
<feature type="disulfide bond" evidence="12">
    <location>
        <begin position="463"/>
        <end position="472"/>
    </location>
</feature>
<dbReference type="PROSITE" id="PS01186">
    <property type="entry name" value="EGF_2"/>
    <property type="match status" value="15"/>
</dbReference>
<feature type="domain" description="EGF-like" evidence="16">
    <location>
        <begin position="1883"/>
        <end position="1921"/>
    </location>
</feature>
<comment type="caution">
    <text evidence="12">Lacks conserved residue(s) required for the propagation of feature annotation.</text>
</comment>
<dbReference type="GO" id="GO:0048732">
    <property type="term" value="P:gland development"/>
    <property type="evidence" value="ECO:0007669"/>
    <property type="project" value="UniProtKB-ARBA"/>
</dbReference>
<evidence type="ECO:0000313" key="18">
    <source>
        <dbReference type="Proteomes" id="UP001153620"/>
    </source>
</evidence>
<feature type="domain" description="EGF-like" evidence="16">
    <location>
        <begin position="212"/>
        <end position="247"/>
    </location>
</feature>
<dbReference type="GO" id="GO:0010160">
    <property type="term" value="P:formation of animal organ boundary"/>
    <property type="evidence" value="ECO:0007669"/>
    <property type="project" value="UniProtKB-ARBA"/>
</dbReference>
<dbReference type="InterPro" id="IPR001881">
    <property type="entry name" value="EGF-like_Ca-bd_dom"/>
</dbReference>
<dbReference type="Pfam" id="PF12661">
    <property type="entry name" value="hEGF"/>
    <property type="match status" value="4"/>
</dbReference>
<feature type="domain" description="EGF-like" evidence="16">
    <location>
        <begin position="716"/>
        <end position="752"/>
    </location>
</feature>
<feature type="disulfide bond" evidence="12">
    <location>
        <begin position="301"/>
        <end position="318"/>
    </location>
</feature>
<evidence type="ECO:0008006" key="19">
    <source>
        <dbReference type="Google" id="ProtNLM"/>
    </source>
</evidence>
<feature type="disulfide bond" evidence="12">
    <location>
        <begin position="551"/>
        <end position="560"/>
    </location>
</feature>
<keyword evidence="6" id="KW-0677">Repeat</keyword>
<keyword evidence="18" id="KW-1185">Reference proteome</keyword>
<dbReference type="InterPro" id="IPR001791">
    <property type="entry name" value="Laminin_G"/>
</dbReference>
<feature type="domain" description="EGF-like" evidence="16">
    <location>
        <begin position="1381"/>
        <end position="1417"/>
    </location>
</feature>
<evidence type="ECO:0000256" key="7">
    <source>
        <dbReference type="ARBA" id="ARBA00022837"/>
    </source>
</evidence>
<dbReference type="SMART" id="SM00179">
    <property type="entry name" value="EGF_CA"/>
    <property type="match status" value="23"/>
</dbReference>
<evidence type="ECO:0000259" key="16">
    <source>
        <dbReference type="PROSITE" id="PS50026"/>
    </source>
</evidence>
<feature type="chain" id="PRO_5040492193" description="Crumbs" evidence="14">
    <location>
        <begin position="32"/>
        <end position="2040"/>
    </location>
</feature>
<dbReference type="FunFam" id="2.10.25.10:FF:000031">
    <property type="entry name" value="neurogenic locus notch homolog protein 3"/>
    <property type="match status" value="1"/>
</dbReference>
<feature type="disulfide bond" evidence="12">
    <location>
        <begin position="216"/>
        <end position="226"/>
    </location>
</feature>
<dbReference type="GO" id="GO:0007498">
    <property type="term" value="P:mesoderm development"/>
    <property type="evidence" value="ECO:0007669"/>
    <property type="project" value="UniProtKB-ARBA"/>
</dbReference>
<organism evidence="17 18">
    <name type="scientific">Chironomus riparius</name>
    <dbReference type="NCBI Taxonomy" id="315576"/>
    <lineage>
        <taxon>Eukaryota</taxon>
        <taxon>Metazoa</taxon>
        <taxon>Ecdysozoa</taxon>
        <taxon>Arthropoda</taxon>
        <taxon>Hexapoda</taxon>
        <taxon>Insecta</taxon>
        <taxon>Pterygota</taxon>
        <taxon>Neoptera</taxon>
        <taxon>Endopterygota</taxon>
        <taxon>Diptera</taxon>
        <taxon>Nematocera</taxon>
        <taxon>Chironomoidea</taxon>
        <taxon>Chironomidae</taxon>
        <taxon>Chironominae</taxon>
        <taxon>Chironomus</taxon>
    </lineage>
</organism>
<evidence type="ECO:0000256" key="5">
    <source>
        <dbReference type="ARBA" id="ARBA00022729"/>
    </source>
</evidence>
<feature type="domain" description="EGF-like" evidence="16">
    <location>
        <begin position="820"/>
        <end position="856"/>
    </location>
</feature>
<feature type="domain" description="EGF-like" evidence="16">
    <location>
        <begin position="895"/>
        <end position="938"/>
    </location>
</feature>
<dbReference type="SUPFAM" id="SSF57184">
    <property type="entry name" value="Growth factor receptor domain"/>
    <property type="match status" value="1"/>
</dbReference>
<feature type="domain" description="Laminin G" evidence="15">
    <location>
        <begin position="942"/>
        <end position="1121"/>
    </location>
</feature>
<dbReference type="InterPro" id="IPR013032">
    <property type="entry name" value="EGF-like_CS"/>
</dbReference>
<dbReference type="GO" id="GO:0050877">
    <property type="term" value="P:nervous system process"/>
    <property type="evidence" value="ECO:0007669"/>
    <property type="project" value="UniProtKB-ARBA"/>
</dbReference>
<feature type="disulfide bond" evidence="12">
    <location>
        <begin position="1715"/>
        <end position="1724"/>
    </location>
</feature>
<keyword evidence="8 13" id="KW-1133">Transmembrane helix</keyword>
<evidence type="ECO:0000256" key="9">
    <source>
        <dbReference type="ARBA" id="ARBA00023136"/>
    </source>
</evidence>
<dbReference type="EMBL" id="OU895878">
    <property type="protein sequence ID" value="CAG9804732.1"/>
    <property type="molecule type" value="Genomic_DNA"/>
</dbReference>
<dbReference type="GO" id="GO:0008347">
    <property type="term" value="P:glial cell migration"/>
    <property type="evidence" value="ECO:0007669"/>
    <property type="project" value="UniProtKB-ARBA"/>
</dbReference>
<reference evidence="17" key="1">
    <citation type="submission" date="2022-01" db="EMBL/GenBank/DDBJ databases">
        <authorList>
            <person name="King R."/>
        </authorList>
    </citation>
    <scope>NUCLEOTIDE SEQUENCE</scope>
</reference>
<dbReference type="GO" id="GO:0120025">
    <property type="term" value="C:plasma membrane bounded cell projection"/>
    <property type="evidence" value="ECO:0007669"/>
    <property type="project" value="UniProtKB-ARBA"/>
</dbReference>
<dbReference type="Proteomes" id="UP001153620">
    <property type="component" value="Chromosome 2"/>
</dbReference>
<feature type="disulfide bond" evidence="12">
    <location>
        <begin position="1911"/>
        <end position="1920"/>
    </location>
</feature>
<dbReference type="PROSITE" id="PS00022">
    <property type="entry name" value="EGF_1"/>
    <property type="match status" value="21"/>
</dbReference>
<feature type="domain" description="EGF-like" evidence="16">
    <location>
        <begin position="371"/>
        <end position="407"/>
    </location>
</feature>
<dbReference type="PROSITE" id="PS50026">
    <property type="entry name" value="EGF_3"/>
    <property type="match status" value="26"/>
</dbReference>
<feature type="disulfide bond" evidence="12">
    <location>
        <begin position="1407"/>
        <end position="1416"/>
    </location>
</feature>
<feature type="domain" description="EGF-like" evidence="16">
    <location>
        <begin position="292"/>
        <end position="330"/>
    </location>
</feature>
<dbReference type="FunFam" id="2.10.25.10:FF:000327">
    <property type="entry name" value="neurogenic locus notch homolog protein 4"/>
    <property type="match status" value="1"/>
</dbReference>
<evidence type="ECO:0000313" key="17">
    <source>
        <dbReference type="EMBL" id="CAG9804732.1"/>
    </source>
</evidence>
<dbReference type="Pfam" id="PF07645">
    <property type="entry name" value="EGF_CA"/>
    <property type="match status" value="2"/>
</dbReference>
<feature type="domain" description="EGF-like" evidence="16">
    <location>
        <begin position="525"/>
        <end position="561"/>
    </location>
</feature>
<feature type="domain" description="EGF-like" evidence="16">
    <location>
        <begin position="601"/>
        <end position="637"/>
    </location>
</feature>
<feature type="domain" description="EGF-like" evidence="16">
    <location>
        <begin position="438"/>
        <end position="473"/>
    </location>
</feature>
<evidence type="ECO:0000256" key="10">
    <source>
        <dbReference type="ARBA" id="ARBA00023157"/>
    </source>
</evidence>
<evidence type="ECO:0000256" key="2">
    <source>
        <dbReference type="ARBA" id="ARBA00022473"/>
    </source>
</evidence>
<feature type="disulfide bond" evidence="12">
    <location>
        <begin position="862"/>
        <end position="872"/>
    </location>
</feature>
<dbReference type="FunFam" id="2.10.25.10:FF:000173">
    <property type="entry name" value="Neurogenic locus notch protein 2"/>
    <property type="match status" value="1"/>
</dbReference>
<evidence type="ECO:0000256" key="3">
    <source>
        <dbReference type="ARBA" id="ARBA00022536"/>
    </source>
</evidence>
<comment type="subcellular location">
    <subcellularLocation>
        <location evidence="1">Membrane</location>
        <topology evidence="1">Single-pass membrane protein</topology>
    </subcellularLocation>
</comment>
<feature type="disulfide bond" evidence="12">
    <location>
        <begin position="1677"/>
        <end position="1686"/>
    </location>
</feature>
<dbReference type="CDD" id="cd00054">
    <property type="entry name" value="EGF_CA"/>
    <property type="match status" value="18"/>
</dbReference>
<feature type="domain" description="EGF-like" evidence="16">
    <location>
        <begin position="562"/>
        <end position="599"/>
    </location>
</feature>
<dbReference type="FunFam" id="2.10.25.10:FF:000247">
    <property type="entry name" value="Delta/notch like EGF repeat containing"/>
    <property type="match status" value="1"/>
</dbReference>
<dbReference type="InterPro" id="IPR009030">
    <property type="entry name" value="Growth_fac_rcpt_cys_sf"/>
</dbReference>
<dbReference type="PROSITE" id="PS01187">
    <property type="entry name" value="EGF_CA"/>
    <property type="match status" value="8"/>
</dbReference>
<dbReference type="GO" id="GO:0048565">
    <property type="term" value="P:digestive tract development"/>
    <property type="evidence" value="ECO:0007669"/>
    <property type="project" value="UniProtKB-ARBA"/>
</dbReference>
<dbReference type="GO" id="GO:0009986">
    <property type="term" value="C:cell surface"/>
    <property type="evidence" value="ECO:0007669"/>
    <property type="project" value="UniProtKB-ARBA"/>
</dbReference>
<sequence length="2040" mass="225352">MKFDIKTSLVCAFNVFVILLQICEKSSLSYALSVEPREAYFNGSAYLRLKNPMLLWGHSALSFRTCRGGELLSQTYMRHELTVTVSKEGITIALNLPQQNTRVEALIPARLVDNQWHTIQFIYRLGILNLIIDRNTFVIANSTYNREFLIDQEIKNEAAVLILGRQYSGCLLHGPGLMFNNSEITVEGVLFGSCPLAPGSCNSDHDILIREPVDHCLNYPCMHGQCISRTDSYECHCPIRYGGRNCDKDLGSPCDKNTCKNSGTCEEDRIGNFKCYCPNDFTGKFCETHIESHPLCDKNPCYNNGTCRVQPNSSKFECLCQEGFVGYRCETNFNDCESQPCQNGGRCIDEIGGFECDCKTTGYTGKLCQKNIDECTRNPCQNNGVCFDNYGSYTCDCPHGFTGDNCEQILNDCTDQDKGVVGQCVSTSLPSSTKKSARTNACSSYCLNGATCLGKDSNVTCLCSSGFGGTRCETPIALPYQDKDCDCYNGGSCALDNNECVCLDGYSGKKCEITEQTDCTDGNCACSSNPCSGNATCYPKPGTTMEYTCSCTSGYHGENCEDIDECKLKPDICNNGICINTPGSYECFCRPGYTEKNCEKDVDECLSIPCKNGATCRDKINDFECICAPGYEGKQCDIDIDECKSNPCSKGSTCMDLVANYSCSCIPGMTGRNCEIDIDDCAPQPCHNGGACIDQLGGYKCDCTNTGFTGAVCQLNINECESNPCINGATCQDKVNDYDCHCFPGYEGKNCEKDTNECEPNPCQYQSMCLEKSNQTLYSLSPQEKTQLPAVFNRKFTYENASGYECICVLGTKGRNCEININECESNPCSKYGTCVDGIGTYTCECEPGFQGINCEDDIDECMMKPCMHGTCIDGRNNYDCDCDANYGGKNCSVELTGCVSSPCKNDGSCIPYLDLQDETEHLFNCTCKNGFYGRTCEIVSTMSLVNKSEIIVQTSREEGYDIQLRFRTTLPNGVVAFGSSIDNAVSYILELVNGRLNLHSSLLNKWEGVFIGSQLNDSKWHKVFVAINSSHLVLSANDEQTIYPINFNSYENINASHVSFPMTYLGGYTDTLSYLKHIANHVKPTAFIGCMEDVVINNVWVLPDKVNDDFVNLTNVEIGCKRDEQCNPNPCHSNGLCTDLWYKFSCECQRPHLGPTCKYSIVAATFGHENTTKTSVFVNVSDSARRAIRNVLDISMFIRTRQSTGQIFYLGSDPLQIYGPNGELREQTSISATLSKGELLVNMRFNGTPESYAVGGKQLDDGYNHLIEVIRNSTLVQVKLNGTEYFRKTLSTSGQLNAQVLFLGSPAPSNNPDDNIDSKNVKEIDYFKGIIQDVQVSNGSHAMSVELYPLDTENEEELNLPPPFGIVTIDRDSVLKGEVSDDLCRNMPCMHGATCHNTWNDFFCECTKGYKGKLCQDIQFCELHKCPGNATCQNLDNGYDCITNVTFRGNEDSPLVYYYVPESVDDIEKSKPYSKTVEIAYRTKIGGTLLYVEDEQDMYFGIASYKDQLTIQWRLSTELPDVHRFNSADNSAKYDWSHLYLRVSDNKIEAGWKGWENNNDLQPPLSTNIDMKAFEYLFSRSYPISLGGVNPTNTNTIKGLNSKGSTFKGCIGEVRIGGLLLPFFSQEEIYSESLSPRSHYKLNSTYVDEGCTLCFEQDCQNGGECRDPKANYSCTCPIGYEKDDCSQNIDECLQSKCVNNSTCVDGIGNYTCTCLNGYTGWFCEEEIDECASQPCHNGGNCTDLLADFRCDCDESYAGKQCDVLRLVTCENSPCRLGSTCQDGHNITTGNNFTCICRDGFEGALCDHAYCLVEPCRNDGICLTSETPECKCSPGYTGKYCEIDIDECASTPCQNNATCIDLVADYKCDCTRTGFVGNNCEIDIDECLEENISCGGQGTCVNTRGSYRCQCNEGMCGADCNHIDPCQENESPCMNGGLCLEACVEFADYRCQCMEGFTGKNCSEEVLLVSGTTIGDIAIIVVPIIIGLLAICGIVLATFLVMARNKRATRGTYSPSAQEYCNPRLEMDNVLKPPPEERLI</sequence>
<evidence type="ECO:0000256" key="11">
    <source>
        <dbReference type="ARBA" id="ARBA00023180"/>
    </source>
</evidence>
<feature type="disulfide bond" evidence="12">
    <location>
        <begin position="928"/>
        <end position="937"/>
    </location>
</feature>
<feature type="disulfide bond" evidence="12">
    <location>
        <begin position="237"/>
        <end position="246"/>
    </location>
</feature>
<feature type="domain" description="EGF-like" evidence="16">
    <location>
        <begin position="858"/>
        <end position="893"/>
    </location>
</feature>
<feature type="domain" description="EGF-like" evidence="16">
    <location>
        <begin position="1727"/>
        <end position="1763"/>
    </location>
</feature>
<gene>
    <name evidence="17" type="ORF">CHIRRI_LOCUS7611</name>
</gene>
<keyword evidence="9 13" id="KW-0472">Membrane</keyword>
<feature type="domain" description="EGF-like" evidence="16">
    <location>
        <begin position="1807"/>
        <end position="1842"/>
    </location>
</feature>
<feature type="domain" description="EGF-like" evidence="16">
    <location>
        <begin position="250"/>
        <end position="287"/>
    </location>
</feature>
<feature type="disulfide bond" evidence="12">
    <location>
        <begin position="742"/>
        <end position="751"/>
    </location>
</feature>
<dbReference type="SUPFAM" id="SSF57196">
    <property type="entry name" value="EGF/Laminin"/>
    <property type="match status" value="19"/>
</dbReference>
<dbReference type="FunFam" id="2.10.25.10:FF:000472">
    <property type="entry name" value="Uncharacterized protein, isoform A"/>
    <property type="match status" value="2"/>
</dbReference>
<dbReference type="GO" id="GO:0048568">
    <property type="term" value="P:embryonic organ development"/>
    <property type="evidence" value="ECO:0007669"/>
    <property type="project" value="UniProtKB-ARBA"/>
</dbReference>
<proteinExistence type="predicted"/>
<dbReference type="SMART" id="SM00282">
    <property type="entry name" value="LamG"/>
    <property type="match status" value="4"/>
</dbReference>
<dbReference type="FunFam" id="2.10.25.10:FF:000122">
    <property type="entry name" value="Protein crumbs homolog 2"/>
    <property type="match status" value="1"/>
</dbReference>
<dbReference type="GO" id="GO:0005509">
    <property type="term" value="F:calcium ion binding"/>
    <property type="evidence" value="ECO:0007669"/>
    <property type="project" value="InterPro"/>
</dbReference>
<feature type="disulfide bond" evidence="12">
    <location>
        <begin position="442"/>
        <end position="452"/>
    </location>
</feature>
<keyword evidence="4 13" id="KW-0812">Transmembrane</keyword>
<feature type="disulfide bond" evidence="12">
    <location>
        <begin position="502"/>
        <end position="511"/>
    </location>
</feature>
<dbReference type="FunFam" id="2.10.25.10:FF:000080">
    <property type="entry name" value="Neurogenic locus notch 1"/>
    <property type="match status" value="1"/>
</dbReference>
<dbReference type="GO" id="GO:0071944">
    <property type="term" value="C:cell periphery"/>
    <property type="evidence" value="ECO:0007669"/>
    <property type="project" value="UniProtKB-ARBA"/>
</dbReference>
<feature type="domain" description="EGF-like" evidence="16">
    <location>
        <begin position="332"/>
        <end position="369"/>
    </location>
</feature>
<dbReference type="InterPro" id="IPR013320">
    <property type="entry name" value="ConA-like_dom_sf"/>
</dbReference>
<feature type="disulfide bond" evidence="12">
    <location>
        <begin position="846"/>
        <end position="855"/>
    </location>
</feature>
<feature type="disulfide bond" evidence="12">
    <location>
        <begin position="627"/>
        <end position="636"/>
    </location>
</feature>
<dbReference type="PANTHER" id="PTHR12916">
    <property type="entry name" value="CYTOCHROME C OXIDASE POLYPEPTIDE VIC-2"/>
    <property type="match status" value="1"/>
</dbReference>
<dbReference type="GO" id="GO:0007548">
    <property type="term" value="P:sex differentiation"/>
    <property type="evidence" value="ECO:0007669"/>
    <property type="project" value="UniProtKB-ARBA"/>
</dbReference>
<protein>
    <recommendedName>
        <fullName evidence="19">Crumbs</fullName>
    </recommendedName>
</protein>
<keyword evidence="10 12" id="KW-1015">Disulfide bond</keyword>
<name>A0A9N9RVV3_9DIPT</name>
<keyword evidence="3 12" id="KW-0245">EGF-like domain</keyword>
<feature type="disulfide bond" evidence="12">
    <location>
        <begin position="589"/>
        <end position="598"/>
    </location>
</feature>
<keyword evidence="7" id="KW-0106">Calcium</keyword>
<reference evidence="17" key="2">
    <citation type="submission" date="2022-10" db="EMBL/GenBank/DDBJ databases">
        <authorList>
            <consortium name="ENA_rothamsted_submissions"/>
            <consortium name="culmorum"/>
            <person name="King R."/>
        </authorList>
    </citation>
    <scope>NUCLEOTIDE SEQUENCE</scope>
</reference>
<evidence type="ECO:0000259" key="15">
    <source>
        <dbReference type="PROSITE" id="PS50025"/>
    </source>
</evidence>
<dbReference type="SUPFAM" id="SSF49899">
    <property type="entry name" value="Concanavalin A-like lectins/glucanases"/>
    <property type="match status" value="4"/>
</dbReference>
<feature type="disulfide bond" evidence="12">
    <location>
        <begin position="1149"/>
        <end position="1158"/>
    </location>
</feature>
<evidence type="ECO:0000256" key="1">
    <source>
        <dbReference type="ARBA" id="ARBA00004167"/>
    </source>
</evidence>
<dbReference type="OrthoDB" id="283575at2759"/>
<evidence type="ECO:0000256" key="6">
    <source>
        <dbReference type="ARBA" id="ARBA00022737"/>
    </source>
</evidence>
<feature type="domain" description="EGF-like" evidence="16">
    <location>
        <begin position="1653"/>
        <end position="1687"/>
    </location>
</feature>
<feature type="domain" description="EGF-like" evidence="16">
    <location>
        <begin position="639"/>
        <end position="675"/>
    </location>
</feature>
<dbReference type="InterPro" id="IPR049883">
    <property type="entry name" value="NOTCH1_EGF-like"/>
</dbReference>
<feature type="signal peptide" evidence="14">
    <location>
        <begin position="1"/>
        <end position="31"/>
    </location>
</feature>
<keyword evidence="11" id="KW-0325">Glycoprotein</keyword>
<dbReference type="PROSITE" id="PS50025">
    <property type="entry name" value="LAM_G_DOMAIN"/>
    <property type="match status" value="2"/>
</dbReference>
<feature type="domain" description="EGF-like" evidence="16">
    <location>
        <begin position="1689"/>
        <end position="1725"/>
    </location>
</feature>
<dbReference type="GO" id="GO:0022407">
    <property type="term" value="P:regulation of cell-cell adhesion"/>
    <property type="evidence" value="ECO:0007669"/>
    <property type="project" value="UniProtKB-ARBA"/>
</dbReference>
<keyword evidence="2" id="KW-0217">Developmental protein</keyword>
<dbReference type="Pfam" id="PF00054">
    <property type="entry name" value="Laminin_G_1"/>
    <property type="match status" value="2"/>
</dbReference>
<dbReference type="GO" id="GO:0016020">
    <property type="term" value="C:membrane"/>
    <property type="evidence" value="ECO:0007669"/>
    <property type="project" value="UniProtKB-SubCell"/>
</dbReference>
<feature type="domain" description="Laminin G" evidence="15">
    <location>
        <begin position="1168"/>
        <end position="1385"/>
    </location>
</feature>
<evidence type="ECO:0000256" key="12">
    <source>
        <dbReference type="PROSITE-ProRule" id="PRU00076"/>
    </source>
</evidence>
<accession>A0A9N9RVV3</accession>
<dbReference type="FunFam" id="2.10.25.10:FF:000004">
    <property type="entry name" value="Neurogenic locus notch 1"/>
    <property type="match status" value="1"/>
</dbReference>
<dbReference type="Gene3D" id="2.10.25.10">
    <property type="entry name" value="Laminin"/>
    <property type="match status" value="26"/>
</dbReference>
<dbReference type="FunFam" id="2.10.25.10:FF:000123">
    <property type="entry name" value="Crumbs homolog 1 (Drosophila)"/>
    <property type="match status" value="1"/>
</dbReference>
<feature type="domain" description="EGF-like" evidence="16">
    <location>
        <begin position="677"/>
        <end position="714"/>
    </location>
</feature>
<feature type="disulfide bond" evidence="12">
    <location>
        <begin position="883"/>
        <end position="892"/>
    </location>
</feature>
<feature type="domain" description="EGF-like" evidence="16">
    <location>
        <begin position="1922"/>
        <end position="1963"/>
    </location>
</feature>
<dbReference type="InterPro" id="IPR000742">
    <property type="entry name" value="EGF"/>
</dbReference>
<dbReference type="Pfam" id="PF00008">
    <property type="entry name" value="EGF"/>
    <property type="match status" value="12"/>
</dbReference>
<dbReference type="GO" id="GO:0048608">
    <property type="term" value="P:reproductive structure development"/>
    <property type="evidence" value="ECO:0007669"/>
    <property type="project" value="UniProtKB-ARBA"/>
</dbReference>
<feature type="transmembrane region" description="Helical" evidence="13">
    <location>
        <begin position="1977"/>
        <end position="2001"/>
    </location>
</feature>
<evidence type="ECO:0000256" key="4">
    <source>
        <dbReference type="ARBA" id="ARBA00022692"/>
    </source>
</evidence>
<feature type="disulfide bond" evidence="12">
    <location>
        <begin position="1753"/>
        <end position="1762"/>
    </location>
</feature>
<dbReference type="GO" id="GO:0010631">
    <property type="term" value="P:epithelial cell migration"/>
    <property type="evidence" value="ECO:0007669"/>
    <property type="project" value="UniProtKB-ARBA"/>
</dbReference>
<dbReference type="Gene3D" id="2.60.120.200">
    <property type="match status" value="4"/>
</dbReference>
<dbReference type="GO" id="GO:0048598">
    <property type="term" value="P:embryonic morphogenesis"/>
    <property type="evidence" value="ECO:0007669"/>
    <property type="project" value="UniProtKB-ARBA"/>
</dbReference>